<evidence type="ECO:0000256" key="8">
    <source>
        <dbReference type="SAM" id="Phobius"/>
    </source>
</evidence>
<evidence type="ECO:0000256" key="1">
    <source>
        <dbReference type="ARBA" id="ARBA00004141"/>
    </source>
</evidence>
<accession>A0ABR2MIR7</accession>
<comment type="similarity">
    <text evidence="2">Belongs to the major facilitator superfamily. Sugar transporter (TC 2.A.1.1) family.</text>
</comment>
<dbReference type="InterPro" id="IPR045262">
    <property type="entry name" value="STP/PLT_plant"/>
</dbReference>
<evidence type="ECO:0000256" key="7">
    <source>
        <dbReference type="SAM" id="MobiDB-lite"/>
    </source>
</evidence>
<proteinExistence type="inferred from homology"/>
<evidence type="ECO:0000259" key="9">
    <source>
        <dbReference type="PROSITE" id="PS50850"/>
    </source>
</evidence>
<keyword evidence="11" id="KW-1185">Reference proteome</keyword>
<dbReference type="SUPFAM" id="SSF103473">
    <property type="entry name" value="MFS general substrate transporter"/>
    <property type="match status" value="1"/>
</dbReference>
<sequence>MATEASSHEPISSLDSRPAKSAPGYGGRITSLVVFSSLVAASGGILRLPVAGGVTATGSFLQKFFPDVFEKMKGDTHVSNYCLFNSQALTAFTSSLYIAGVLASLIASGVTADYGRRTSMLIGSVLFLSGSVMGGAAVDVYMLILSRILLGFGVGFTNQRWEKLLQMSK</sequence>
<dbReference type="PROSITE" id="PS50850">
    <property type="entry name" value="MFS"/>
    <property type="match status" value="1"/>
</dbReference>
<dbReference type="PANTHER" id="PTHR23500">
    <property type="entry name" value="SOLUTE CARRIER FAMILY 2, FACILITATED GLUCOSE TRANSPORTER"/>
    <property type="match status" value="1"/>
</dbReference>
<dbReference type="Pfam" id="PF00083">
    <property type="entry name" value="Sugar_tr"/>
    <property type="match status" value="1"/>
</dbReference>
<gene>
    <name evidence="10" type="primary">HEX6</name>
    <name evidence="10" type="ORF">KSP40_PGU000634</name>
</gene>
<evidence type="ECO:0000256" key="4">
    <source>
        <dbReference type="ARBA" id="ARBA00022692"/>
    </source>
</evidence>
<dbReference type="Gene3D" id="1.20.1250.20">
    <property type="entry name" value="MFS general substrate transporter like domains"/>
    <property type="match status" value="1"/>
</dbReference>
<dbReference type="InterPro" id="IPR005828">
    <property type="entry name" value="MFS_sugar_transport-like"/>
</dbReference>
<name>A0ABR2MIR7_9ASPA</name>
<dbReference type="EMBL" id="JBBWWR010000007">
    <property type="protein sequence ID" value="KAK8963961.1"/>
    <property type="molecule type" value="Genomic_DNA"/>
</dbReference>
<dbReference type="Proteomes" id="UP001412067">
    <property type="component" value="Unassembled WGS sequence"/>
</dbReference>
<feature type="transmembrane region" description="Helical" evidence="8">
    <location>
        <begin position="88"/>
        <end position="107"/>
    </location>
</feature>
<protein>
    <submittedName>
        <fullName evidence="10">Hexose carrier protein HEX6</fullName>
    </submittedName>
</protein>
<evidence type="ECO:0000256" key="5">
    <source>
        <dbReference type="ARBA" id="ARBA00022989"/>
    </source>
</evidence>
<keyword evidence="6 8" id="KW-0472">Membrane</keyword>
<dbReference type="PANTHER" id="PTHR23500:SF30">
    <property type="entry name" value="SUGAR TRANSPORT PROTEIN 3"/>
    <property type="match status" value="1"/>
</dbReference>
<dbReference type="InterPro" id="IPR020846">
    <property type="entry name" value="MFS_dom"/>
</dbReference>
<dbReference type="InterPro" id="IPR036259">
    <property type="entry name" value="MFS_trans_sf"/>
</dbReference>
<keyword evidence="3" id="KW-0813">Transport</keyword>
<evidence type="ECO:0000313" key="11">
    <source>
        <dbReference type="Proteomes" id="UP001412067"/>
    </source>
</evidence>
<comment type="caution">
    <text evidence="10">The sequence shown here is derived from an EMBL/GenBank/DDBJ whole genome shotgun (WGS) entry which is preliminary data.</text>
</comment>
<comment type="subcellular location">
    <subcellularLocation>
        <location evidence="1">Membrane</location>
        <topology evidence="1">Multi-pass membrane protein</topology>
    </subcellularLocation>
</comment>
<keyword evidence="4 8" id="KW-0812">Transmembrane</keyword>
<keyword evidence="5 8" id="KW-1133">Transmembrane helix</keyword>
<feature type="transmembrane region" description="Helical" evidence="8">
    <location>
        <begin position="119"/>
        <end position="138"/>
    </location>
</feature>
<evidence type="ECO:0000256" key="3">
    <source>
        <dbReference type="ARBA" id="ARBA00022448"/>
    </source>
</evidence>
<feature type="domain" description="Major facilitator superfamily (MFS) profile" evidence="9">
    <location>
        <begin position="37"/>
        <end position="169"/>
    </location>
</feature>
<evidence type="ECO:0000313" key="10">
    <source>
        <dbReference type="EMBL" id="KAK8963961.1"/>
    </source>
</evidence>
<reference evidence="10 11" key="1">
    <citation type="journal article" date="2022" name="Nat. Plants">
        <title>Genomes of leafy and leafless Platanthera orchids illuminate the evolution of mycoheterotrophy.</title>
        <authorList>
            <person name="Li M.H."/>
            <person name="Liu K.W."/>
            <person name="Li Z."/>
            <person name="Lu H.C."/>
            <person name="Ye Q.L."/>
            <person name="Zhang D."/>
            <person name="Wang J.Y."/>
            <person name="Li Y.F."/>
            <person name="Zhong Z.M."/>
            <person name="Liu X."/>
            <person name="Yu X."/>
            <person name="Liu D.K."/>
            <person name="Tu X.D."/>
            <person name="Liu B."/>
            <person name="Hao Y."/>
            <person name="Liao X.Y."/>
            <person name="Jiang Y.T."/>
            <person name="Sun W.H."/>
            <person name="Chen J."/>
            <person name="Chen Y.Q."/>
            <person name="Ai Y."/>
            <person name="Zhai J.W."/>
            <person name="Wu S.S."/>
            <person name="Zhou Z."/>
            <person name="Hsiao Y.Y."/>
            <person name="Wu W.L."/>
            <person name="Chen Y.Y."/>
            <person name="Lin Y.F."/>
            <person name="Hsu J.L."/>
            <person name="Li C.Y."/>
            <person name="Wang Z.W."/>
            <person name="Zhao X."/>
            <person name="Zhong W.Y."/>
            <person name="Ma X.K."/>
            <person name="Ma L."/>
            <person name="Huang J."/>
            <person name="Chen G.Z."/>
            <person name="Huang M.Z."/>
            <person name="Huang L."/>
            <person name="Peng D.H."/>
            <person name="Luo Y.B."/>
            <person name="Zou S.Q."/>
            <person name="Chen S.P."/>
            <person name="Lan S."/>
            <person name="Tsai W.C."/>
            <person name="Van de Peer Y."/>
            <person name="Liu Z.J."/>
        </authorList>
    </citation>
    <scope>NUCLEOTIDE SEQUENCE [LARGE SCALE GENOMIC DNA]</scope>
    <source>
        <strain evidence="10">Lor288</strain>
    </source>
</reference>
<organism evidence="10 11">
    <name type="scientific">Platanthera guangdongensis</name>
    <dbReference type="NCBI Taxonomy" id="2320717"/>
    <lineage>
        <taxon>Eukaryota</taxon>
        <taxon>Viridiplantae</taxon>
        <taxon>Streptophyta</taxon>
        <taxon>Embryophyta</taxon>
        <taxon>Tracheophyta</taxon>
        <taxon>Spermatophyta</taxon>
        <taxon>Magnoliopsida</taxon>
        <taxon>Liliopsida</taxon>
        <taxon>Asparagales</taxon>
        <taxon>Orchidaceae</taxon>
        <taxon>Orchidoideae</taxon>
        <taxon>Orchideae</taxon>
        <taxon>Orchidinae</taxon>
        <taxon>Platanthera</taxon>
    </lineage>
</organism>
<evidence type="ECO:0000256" key="6">
    <source>
        <dbReference type="ARBA" id="ARBA00023136"/>
    </source>
</evidence>
<evidence type="ECO:0000256" key="2">
    <source>
        <dbReference type="ARBA" id="ARBA00010992"/>
    </source>
</evidence>
<feature type="region of interest" description="Disordered" evidence="7">
    <location>
        <begin position="1"/>
        <end position="20"/>
    </location>
</feature>